<keyword evidence="31" id="KW-1133">Transmembrane helix</keyword>
<evidence type="ECO:0000256" key="22">
    <source>
        <dbReference type="ARBA" id="ARBA00022870"/>
    </source>
</evidence>
<keyword evidence="12" id="KW-0808">Transferase</keyword>
<evidence type="ECO:0000256" key="14">
    <source>
        <dbReference type="ARBA" id="ARBA00022706"/>
    </source>
</evidence>
<evidence type="ECO:0000256" key="31">
    <source>
        <dbReference type="SAM" id="Phobius"/>
    </source>
</evidence>
<dbReference type="GO" id="GO:0005198">
    <property type="term" value="F:structural molecule activity"/>
    <property type="evidence" value="ECO:0007669"/>
    <property type="project" value="InterPro"/>
</dbReference>
<evidence type="ECO:0000256" key="13">
    <source>
        <dbReference type="ARBA" id="ARBA00022695"/>
    </source>
</evidence>
<evidence type="ECO:0000256" key="9">
    <source>
        <dbReference type="ARBA" id="ARBA00022561"/>
    </source>
</evidence>
<keyword evidence="20" id="KW-0067">ATP-binding</keyword>
<dbReference type="Gene3D" id="2.40.10.10">
    <property type="entry name" value="Trypsin-like serine proteases"/>
    <property type="match status" value="1"/>
</dbReference>
<dbReference type="GO" id="GO:0003724">
    <property type="term" value="F:RNA helicase activity"/>
    <property type="evidence" value="ECO:0007669"/>
    <property type="project" value="InterPro"/>
</dbReference>
<keyword evidence="13" id="KW-0548">Nucleotidyltransferase</keyword>
<feature type="domain" description="SF3 helicase" evidence="33">
    <location>
        <begin position="1851"/>
        <end position="2020"/>
    </location>
</feature>
<dbReference type="InterPro" id="IPR009003">
    <property type="entry name" value="Peptidase_S1_PA"/>
</dbReference>
<comment type="subcellular location">
    <subcellularLocation>
        <location evidence="1">Host cytoplasmic vesicle membrane</location>
        <topology evidence="1">Peripheral membrane protein</topology>
        <orientation evidence="1">Cytoplasmic side</orientation>
    </subcellularLocation>
    <subcellularLocation>
        <location evidence="2">Virion</location>
    </subcellularLocation>
</comment>
<dbReference type="Gene3D" id="3.40.50.300">
    <property type="entry name" value="P-loop containing nucleotide triphosphate hydrolases"/>
    <property type="match status" value="1"/>
</dbReference>
<accession>A0AAU7B979</accession>
<evidence type="ECO:0000256" key="28">
    <source>
        <dbReference type="ARBA" id="ARBA00023296"/>
    </source>
</evidence>
<dbReference type="GO" id="GO:0006351">
    <property type="term" value="P:DNA-templated transcription"/>
    <property type="evidence" value="ECO:0007669"/>
    <property type="project" value="InterPro"/>
</dbReference>
<keyword evidence="21" id="KW-0946">Virion</keyword>
<dbReference type="GO" id="GO:0004197">
    <property type="term" value="F:cysteine-type endopeptidase activity"/>
    <property type="evidence" value="ECO:0007669"/>
    <property type="project" value="InterPro"/>
</dbReference>
<evidence type="ECO:0000256" key="20">
    <source>
        <dbReference type="ARBA" id="ARBA00022840"/>
    </source>
</evidence>
<evidence type="ECO:0000256" key="24">
    <source>
        <dbReference type="ARBA" id="ARBA00023039"/>
    </source>
</evidence>
<evidence type="ECO:0000256" key="7">
    <source>
        <dbReference type="ARBA" id="ARBA00022520"/>
    </source>
</evidence>
<dbReference type="InterPro" id="IPR043128">
    <property type="entry name" value="Rev_trsase/Diguanyl_cyclase"/>
</dbReference>
<dbReference type="Pfam" id="PF00680">
    <property type="entry name" value="RdRP_1"/>
    <property type="match status" value="1"/>
</dbReference>
<dbReference type="SUPFAM" id="SSF88633">
    <property type="entry name" value="Positive stranded ssRNA viruses"/>
    <property type="match status" value="2"/>
</dbReference>
<dbReference type="SUPFAM" id="SSF52540">
    <property type="entry name" value="P-loop containing nucleoside triphosphate hydrolases"/>
    <property type="match status" value="1"/>
</dbReference>
<keyword evidence="14" id="KW-1143">T=pseudo3 icosahedral capsid protein</keyword>
<keyword evidence="7" id="KW-0191">Covalent protein-RNA linkage</keyword>
<dbReference type="GO" id="GO:0003723">
    <property type="term" value="F:RNA binding"/>
    <property type="evidence" value="ECO:0007669"/>
    <property type="project" value="InterPro"/>
</dbReference>
<evidence type="ECO:0000256" key="30">
    <source>
        <dbReference type="SAM" id="MobiDB-lite"/>
    </source>
</evidence>
<evidence type="ECO:0000256" key="11">
    <source>
        <dbReference type="ARBA" id="ARBA00022670"/>
    </source>
</evidence>
<dbReference type="InterPro" id="IPR001205">
    <property type="entry name" value="RNA-dir_pol_C"/>
</dbReference>
<evidence type="ECO:0000259" key="32">
    <source>
        <dbReference type="PROSITE" id="PS50507"/>
    </source>
</evidence>
<dbReference type="PROSITE" id="PS51874">
    <property type="entry name" value="PCV_3C_PRO"/>
    <property type="match status" value="1"/>
</dbReference>
<keyword evidence="16" id="KW-0378">Hydrolase</keyword>
<dbReference type="GO" id="GO:0019062">
    <property type="term" value="P:virion attachment to host cell"/>
    <property type="evidence" value="ECO:0007669"/>
    <property type="project" value="UniProtKB-KW"/>
</dbReference>
<reference evidence="35" key="1">
    <citation type="submission" date="2024-05" db="EMBL/GenBank/DDBJ databases">
        <title>Identification and Characterization of Multiple Novel Picornaviruses in Fecal Samples of Bar-headed Goose.</title>
        <authorList>
            <person name="Sun Y."/>
            <person name="Ji L."/>
            <person name="Wang Y."/>
            <person name="Zhao Q."/>
        </authorList>
    </citation>
    <scope>NUCLEOTIDE SEQUENCE</scope>
    <source>
        <strain evidence="35">PICV1</strain>
    </source>
</reference>
<keyword evidence="4" id="KW-0813">Transport</keyword>
<keyword evidence="8" id="KW-0597">Phosphoprotein</keyword>
<evidence type="ECO:0000256" key="12">
    <source>
        <dbReference type="ARBA" id="ARBA00022679"/>
    </source>
</evidence>
<evidence type="ECO:0000256" key="8">
    <source>
        <dbReference type="ARBA" id="ARBA00022553"/>
    </source>
</evidence>
<dbReference type="InterPro" id="IPR043502">
    <property type="entry name" value="DNA/RNA_pol_sf"/>
</dbReference>
<feature type="region of interest" description="Disordered" evidence="30">
    <location>
        <begin position="2271"/>
        <end position="2296"/>
    </location>
</feature>
<keyword evidence="23" id="KW-0693">Viral RNA replication</keyword>
<dbReference type="CDD" id="cd00205">
    <property type="entry name" value="rhv_like"/>
    <property type="match status" value="2"/>
</dbReference>
<dbReference type="InterPro" id="IPR043504">
    <property type="entry name" value="Peptidase_S1_PA_chymotrypsin"/>
</dbReference>
<dbReference type="PRINTS" id="PR00918">
    <property type="entry name" value="CALICVIRUSNS"/>
</dbReference>
<evidence type="ECO:0000256" key="17">
    <source>
        <dbReference type="ARBA" id="ARBA00022804"/>
    </source>
</evidence>
<dbReference type="InterPro" id="IPR000199">
    <property type="entry name" value="Peptidase_C3A/C3B_picornavir"/>
</dbReference>
<dbReference type="InterPro" id="IPR029053">
    <property type="entry name" value="Viral_coat"/>
</dbReference>
<evidence type="ECO:0000256" key="18">
    <source>
        <dbReference type="ARBA" id="ARBA00022806"/>
    </source>
</evidence>
<dbReference type="InterPro" id="IPR001676">
    <property type="entry name" value="Picornavirus_capsid"/>
</dbReference>
<keyword evidence="15" id="KW-0547">Nucleotide-binding</keyword>
<name>A0AAU7B979_9PICO</name>
<dbReference type="Gene3D" id="2.60.120.20">
    <property type="match status" value="3"/>
</dbReference>
<dbReference type="GO" id="GO:0015267">
    <property type="term" value="F:channel activity"/>
    <property type="evidence" value="ECO:0007669"/>
    <property type="project" value="UniProtKB-KW"/>
</dbReference>
<organism evidence="35">
    <name type="scientific">bar-headed goose megrivirus</name>
    <dbReference type="NCBI Taxonomy" id="3155982"/>
    <lineage>
        <taxon>Viruses</taxon>
        <taxon>Riboviria</taxon>
        <taxon>Orthornavirae</taxon>
        <taxon>Pisuviricota</taxon>
        <taxon>Pisoniviricetes</taxon>
        <taxon>Picornavirales</taxon>
        <taxon>Picornaviridae</taxon>
        <taxon>Kodimesavirinae</taxon>
        <taxon>Megrivirus</taxon>
    </lineage>
</organism>
<dbReference type="EMBL" id="PP827032">
    <property type="protein sequence ID" value="XBC28233.1"/>
    <property type="molecule type" value="Genomic_RNA"/>
</dbReference>
<dbReference type="SUPFAM" id="SSF56672">
    <property type="entry name" value="DNA/RNA polymerases"/>
    <property type="match status" value="1"/>
</dbReference>
<keyword evidence="19" id="KW-0788">Thiol protease</keyword>
<evidence type="ECO:0000256" key="5">
    <source>
        <dbReference type="ARBA" id="ARBA00022484"/>
    </source>
</evidence>
<keyword evidence="24" id="KW-1182">Viral ion channel</keyword>
<evidence type="ECO:0000256" key="25">
    <source>
        <dbReference type="ARBA" id="ARBA00023065"/>
    </source>
</evidence>
<dbReference type="Pfam" id="PF00910">
    <property type="entry name" value="RNA_helicase"/>
    <property type="match status" value="1"/>
</dbReference>
<evidence type="ECO:0000256" key="23">
    <source>
        <dbReference type="ARBA" id="ARBA00022953"/>
    </source>
</evidence>
<keyword evidence="22" id="KW-1043">Host membrane</keyword>
<dbReference type="InterPro" id="IPR007094">
    <property type="entry name" value="RNA-dir_pol_PSvirus"/>
</dbReference>
<keyword evidence="25" id="KW-0406">Ion transport</keyword>
<dbReference type="Gene3D" id="1.20.960.20">
    <property type="match status" value="1"/>
</dbReference>
<dbReference type="SUPFAM" id="SSF50494">
    <property type="entry name" value="Trypsin-like serine proteases"/>
    <property type="match status" value="1"/>
</dbReference>
<evidence type="ECO:0000256" key="16">
    <source>
        <dbReference type="ARBA" id="ARBA00022801"/>
    </source>
</evidence>
<evidence type="ECO:0000256" key="19">
    <source>
        <dbReference type="ARBA" id="ARBA00022807"/>
    </source>
</evidence>
<dbReference type="PROSITE" id="PS51218">
    <property type="entry name" value="SF3_HELICASE_2"/>
    <property type="match status" value="1"/>
</dbReference>
<keyword evidence="9" id="KW-0167">Capsid protein</keyword>
<feature type="transmembrane region" description="Helical" evidence="31">
    <location>
        <begin position="2239"/>
        <end position="2262"/>
    </location>
</feature>
<dbReference type="GO" id="GO:0005524">
    <property type="term" value="F:ATP binding"/>
    <property type="evidence" value="ECO:0007669"/>
    <property type="project" value="UniProtKB-KW"/>
</dbReference>
<dbReference type="Gene3D" id="3.30.70.270">
    <property type="match status" value="1"/>
</dbReference>
<evidence type="ECO:0000256" key="21">
    <source>
        <dbReference type="ARBA" id="ARBA00022844"/>
    </source>
</evidence>
<keyword evidence="31" id="KW-0812">Transmembrane</keyword>
<evidence type="ECO:0000256" key="10">
    <source>
        <dbReference type="ARBA" id="ARBA00022581"/>
    </source>
</evidence>
<dbReference type="InterPro" id="IPR000605">
    <property type="entry name" value="Helicase_SF3_ssDNA/RNA_vir"/>
</dbReference>
<dbReference type="GO" id="GO:0039694">
    <property type="term" value="P:viral RNA genome replication"/>
    <property type="evidence" value="ECO:0007669"/>
    <property type="project" value="InterPro"/>
</dbReference>
<dbReference type="GO" id="GO:0044162">
    <property type="term" value="C:host cell cytoplasmic vesicle membrane"/>
    <property type="evidence" value="ECO:0007669"/>
    <property type="project" value="UniProtKB-SubCell"/>
</dbReference>
<evidence type="ECO:0000256" key="1">
    <source>
        <dbReference type="ARBA" id="ARBA00004295"/>
    </source>
</evidence>
<dbReference type="InterPro" id="IPR044067">
    <property type="entry name" value="PCV_3C_PRO"/>
</dbReference>
<keyword evidence="6" id="KW-1036">Host cytoplasmic vesicle</keyword>
<keyword evidence="11" id="KW-0645">Protease</keyword>
<dbReference type="InterPro" id="IPR014759">
    <property type="entry name" value="Helicase_SF3_ssRNA_vir"/>
</dbReference>
<dbReference type="GO" id="GO:0006508">
    <property type="term" value="P:proteolysis"/>
    <property type="evidence" value="ECO:0007669"/>
    <property type="project" value="UniProtKB-KW"/>
</dbReference>
<protein>
    <recommendedName>
        <fullName evidence="3">Genome polyprotein</fullName>
    </recommendedName>
</protein>
<keyword evidence="17" id="KW-1161">Viral attachment to host cell</keyword>
<evidence type="ECO:0000256" key="4">
    <source>
        <dbReference type="ARBA" id="ARBA00022448"/>
    </source>
</evidence>
<sequence length="2975" mass="331646">MAMDSNTFSSNTNNGNNTQSANDSEKFCAQCGFPLCDKSCAICSLVSLTVPCLKCGQPVSICQPTCSDCIPFRYENGPEDNTPLQAQDQDTNLETTPFVAATQETSMSTGSSHVSPSLRNWTETRNLATGLRIHVKSGTWTSSNARGTQPLSEPILLPKALMMDQNAGSVIDGTVTLGSLNQFTQLFQSNGLYRSGYNLYVTINGTQFHSGSLFVVAVPKPHMLIASATDSLPNTQKKYAIGDVYNLAQLGIFPSGRLMPRSNSQLKISLPFCHHSSWVSTVKGEVDYAVFVIVETTLGVPVGTAPTLQINVEIEPVDALFCAPKRAQVVQQAFGAYTAIPSLPAPAALYEGRVVPGIAAIASENPGSIMSINWRPSHPIDFLPPRVEHFQSLLSRPTIKTLLDVGSSYTAGSLLAEWEVSPVNQIRSLNTTNNVKTIQGSSFLATFSRYFMQWTGTIVYTLEYTGPAVSAGRLILGYQPGASREAKSGAWGPQLSTGNVLAALSTGPHVIWDLSNSTSISLPCHFAVDSPWANIRPLQTAGTGNTQTLDNGAVVTASSSGTVYLAMLTPIVTPTTTQQTFQIIVHESAGPDYNLKHFAPREPNTYPIYNGILDQKPVFEPPIMGSDPLDEGNLSVAKVLAHPRVYSTVQVANNAVTSVPLSLITYSGSSNTARISSARLFPSLFTQIRADLRVIITTSTTSNLFVAYRAPGVPDSSFGAVPNTLAALTMSGFIACSMKADNLGFEMRIPFSSYQSAFQTSNSNTVRSDVVYEPVQDQVDPGSMGSLLFVSRDPTTAKANVTIFLAFENVSAFIPRPFGPLTSQIVQPVAAACLPNPHSFSWDEVEEMDTMPPLEEEPMDTQYQSPKRCLVCNNWMIGRYCWKCDKFDGVIPVCRRCHYGEIYQKGFCKSCYQLVFNIFLYENPLVCRKCRSDFSFKDGLCQHCFLQPKFSYEMGPVELLCELTAPYLSNTPETDLVVARPLAQMADLIVQPAIGAIVLAASELVGYKAHERIFETERSAEDMLERGDFEREEVTRASYEAPTPYCAPHCGGVDRWICRCDECLDWINEMATMIEDGYQIDDGGRIEFNLRLHGFLPMNVEVAQFLGWDFDELVEARPGWSVESLLSEIQQTEEVEVEWRMQLFDELPLELPAGPDYPGQWYDNEWYREFLPSEKTSPFPWHDNPYSKALLVFDPSRLCRFYHFLWNDTRYITWLSLHGKHLEALDMARNHPARRIVVPIKLGAEFVKVSSMAEERRSSFILERDLAEVRAAAMTNTVKASALFRSALRRAEYRRLTSWEEGEVKKTLRFLLSLEEESDEEFFQDDEPFQCDYEAPLGSLPAPPGPPGVRINIQQVAEVATQHGVVVSQDNGEEVDDEPPETPYVYKVNRGVYYHWGIAFRGQAISLQQQGMGAVVALTNYDLPRAEKVGETGMYEWFRAVCMLGQEFEDYNIQNNCTHFVEVITGNSYQNTGTWLLAGLGAAAVATAFIFQSPKVGPVAMRLKSLETGPEPKKTTRWVRFLKSIPRHREHVFRRTMFFGRREQLPRRILQNPCYNAPINITLSNPRVEQTANVSAVALQQTLQTYNEMAPQISAAVTAAAAALQDTSMKAGDFVERLENLVTSTTEFLPKMASTTAETASSIFGDLSRNIGSMILKIIGYTLIIFGNPNPSTVAGVISLMAAEALSSRFLREKIKSLAVSLSHKLQSLFISCFGLSVCADDPEIFEDIPFNTSYADFMRERTEYEAPEPSVTHSFNQTVLAMKNIDWIINKIKELIEFTINKLKGKREKNPEGWLKSRADYMVKLYDDSVQVGSCQNVDQSLLKKRMEEASEMLAFAVNNRMGQPAALLSKTLGNYRQAQRKLNAASYHDRPEPLVVYIHGGPGCGKSVLSNLIASAYCKRMGLPFSTSVFTTPPGSEFFDGYTGQPVHIIDDFCQNTTGEDVKLFCQMVSTTRFSPPMASLEEKGVNYCSKLIIATSNLATPQSNEVRIPAALERRCHIRVKTSLHPAFTTPAGTLDMVAAFKELGPAKSGDFKVDCPYLNGAAVSCSVRAGGDRRAEKLSVYELMEMIYDELDRRDSCQDLFRNVCYQAPQPGDSRCYDDGVIPTLCSHQDHESANCRRVFFRKGDEVWHRDFETYQEMRDFMDAYHLGKLPEGKEIRPCPCLDPYCGKLLFIGDSSAKTFDFRSKSAMDFFLFNHGGSFKLIDPQPKEFVPTAKPQKEENIEEIKKSLTRLQKSCLISFGITALGALSTLIGAIIWLVRRNRRQPEAPYAGMPGAGRPARTNHPRPIPTRNIKYEGQNLPQIYPKIEKNTFSITFRNAGKTLFSLSGLGIAGRVAVGNYHGFSRADQVTIYGKTYDLDDLKPTRIVRNGHPTDLCVFTLPDGNEFKNITRFFLSVKDRIPRADCVLISRAEKMVCNFWARNVSGKRTVVVDAKDTHEEDTHHNVICYDIPSMPGMCGSPLLSTNSAREVVLGIHFAGTGSTGLAVPVYLEDFKSFLEANLKPIPHPGKPTHVARKSDLKPSPVYGVFPVTHGPAALTKNDKRLNEGVDLDTVMFSKHTPDHPGWPTLEPAMSYVIKDLMHKLGFHPSEKIQMWTLEQAINGEGVMDGIMMNQSPGYPYNTQGRSRRSFFVWNNNRWEPTEELRKEVDRALKSPDQFYFSTFLKDELRPLTKVTAGKTRLVDGDSLPRALAYRMVFGPMFERMLAKHGPEIHSAVGCNPETFWTTVFHQMGPATYPYVFDLDYSCFDSTEPAISFRLMAKYLKPYFEIDVTPFFEALAVSKHVYEGIAYEMEGGMTSGCVGTSMFNCINNSAYIVSALLKLKINPEDVAWICYGDDVIISTHEKALSKRIAQFYAENTNLVVTPASKSGEFPETSTIYDVTFLKRFFQPDSNYPDLIHPYMPLDHLKQSVMWCTDGPFQAKLDSLCFLAFHAGRKDYEEFVNAIDGKAREKGLNFNFKSFEFLMSQWYANFM</sequence>
<dbReference type="Pfam" id="PF00073">
    <property type="entry name" value="Rhv"/>
    <property type="match status" value="2"/>
</dbReference>
<evidence type="ECO:0000256" key="15">
    <source>
        <dbReference type="ARBA" id="ARBA00022741"/>
    </source>
</evidence>
<evidence type="ECO:0000256" key="6">
    <source>
        <dbReference type="ARBA" id="ARBA00022488"/>
    </source>
</evidence>
<keyword evidence="18" id="KW-0347">Helicase</keyword>
<evidence type="ECO:0000256" key="27">
    <source>
        <dbReference type="ARBA" id="ARBA00023200"/>
    </source>
</evidence>
<dbReference type="GO" id="GO:0039618">
    <property type="term" value="C:T=pseudo3 icosahedral viral capsid"/>
    <property type="evidence" value="ECO:0007669"/>
    <property type="project" value="UniProtKB-KW"/>
</dbReference>
<keyword evidence="10" id="KW-0945">Host-virus interaction</keyword>
<keyword evidence="28" id="KW-1160">Virus entry into host cell</keyword>
<evidence type="ECO:0000256" key="29">
    <source>
        <dbReference type="ARBA" id="ARBA00023303"/>
    </source>
</evidence>
<feature type="domain" description="RdRp catalytic" evidence="32">
    <location>
        <begin position="2739"/>
        <end position="2852"/>
    </location>
</feature>
<dbReference type="CDD" id="cd23223">
    <property type="entry name" value="Megrivirus_RdRp"/>
    <property type="match status" value="1"/>
</dbReference>
<dbReference type="GO" id="GO:0046718">
    <property type="term" value="P:symbiont entry into host cell"/>
    <property type="evidence" value="ECO:0007669"/>
    <property type="project" value="UniProtKB-KW"/>
</dbReference>
<dbReference type="InterPro" id="IPR004004">
    <property type="entry name" value="Helic/Pol/Pept_Calicivir-typ"/>
</dbReference>
<evidence type="ECO:0000256" key="2">
    <source>
        <dbReference type="ARBA" id="ARBA00004328"/>
    </source>
</evidence>
<keyword evidence="29" id="KW-0407">Ion channel</keyword>
<feature type="domain" description="Peptidase C3" evidence="34">
    <location>
        <begin position="2300"/>
        <end position="2496"/>
    </location>
</feature>
<evidence type="ECO:0000259" key="34">
    <source>
        <dbReference type="PROSITE" id="PS51874"/>
    </source>
</evidence>
<dbReference type="GO" id="GO:0003968">
    <property type="term" value="F:RNA-directed RNA polymerase activity"/>
    <property type="evidence" value="ECO:0007669"/>
    <property type="project" value="UniProtKB-KW"/>
</dbReference>
<keyword evidence="27" id="KW-1035">Host cytoplasm</keyword>
<evidence type="ECO:0000313" key="35">
    <source>
        <dbReference type="EMBL" id="XBC28233.1"/>
    </source>
</evidence>
<dbReference type="GO" id="GO:0034220">
    <property type="term" value="P:monoatomic ion transmembrane transport"/>
    <property type="evidence" value="ECO:0007669"/>
    <property type="project" value="UniProtKB-KW"/>
</dbReference>
<keyword evidence="5" id="KW-0696">RNA-directed RNA polymerase</keyword>
<dbReference type="InterPro" id="IPR033703">
    <property type="entry name" value="Rhv-like"/>
</dbReference>
<dbReference type="Pfam" id="PF00548">
    <property type="entry name" value="Peptidase_C3"/>
    <property type="match status" value="1"/>
</dbReference>
<proteinExistence type="predicted"/>
<evidence type="ECO:0000256" key="3">
    <source>
        <dbReference type="ARBA" id="ARBA00020107"/>
    </source>
</evidence>
<keyword evidence="26 31" id="KW-0472">Membrane</keyword>
<evidence type="ECO:0000256" key="26">
    <source>
        <dbReference type="ARBA" id="ARBA00023136"/>
    </source>
</evidence>
<dbReference type="InterPro" id="IPR027417">
    <property type="entry name" value="P-loop_NTPase"/>
</dbReference>
<evidence type="ECO:0000259" key="33">
    <source>
        <dbReference type="PROSITE" id="PS51218"/>
    </source>
</evidence>
<dbReference type="PROSITE" id="PS50507">
    <property type="entry name" value="RDRP_SSRNA_POS"/>
    <property type="match status" value="1"/>
</dbReference>